<evidence type="ECO:0000256" key="1">
    <source>
        <dbReference type="SAM" id="Phobius"/>
    </source>
</evidence>
<reference evidence="2" key="1">
    <citation type="journal article" date="2021" name="Open Biol.">
        <title>Shared evolutionary footprints suggest mitochondrial oxidative damage underlies multiple complex I losses in fungi.</title>
        <authorList>
            <person name="Schikora-Tamarit M.A."/>
            <person name="Marcet-Houben M."/>
            <person name="Nosek J."/>
            <person name="Gabaldon T."/>
        </authorList>
    </citation>
    <scope>NUCLEOTIDE SEQUENCE</scope>
    <source>
        <strain evidence="2">CBS2887</strain>
    </source>
</reference>
<sequence length="73" mass="8144">MRASQALFNAAKKQSGFNIPVELTPLFVAMGVACVSATYFTYKKLAYDGSLRLSRNPQQTHKDVDQYAKEAKE</sequence>
<dbReference type="InterPro" id="IPR010530">
    <property type="entry name" value="B12D"/>
</dbReference>
<keyword evidence="1" id="KW-0812">Transmembrane</keyword>
<evidence type="ECO:0000313" key="2">
    <source>
        <dbReference type="EMBL" id="KAH3685648.1"/>
    </source>
</evidence>
<keyword evidence="3" id="KW-1185">Reference proteome</keyword>
<protein>
    <submittedName>
        <fullName evidence="2">Uncharacterized protein</fullName>
    </submittedName>
</protein>
<dbReference type="EMBL" id="JAEUBG010001852">
    <property type="protein sequence ID" value="KAH3685648.1"/>
    <property type="molecule type" value="Genomic_DNA"/>
</dbReference>
<proteinExistence type="predicted"/>
<accession>A0A9P8Q7R8</accession>
<keyword evidence="1" id="KW-1133">Transmembrane helix</keyword>
<dbReference type="OrthoDB" id="202195at2759"/>
<name>A0A9P8Q7R8_WICPI</name>
<organism evidence="2 3">
    <name type="scientific">Wickerhamomyces pijperi</name>
    <name type="common">Yeast</name>
    <name type="synonym">Pichia pijperi</name>
    <dbReference type="NCBI Taxonomy" id="599730"/>
    <lineage>
        <taxon>Eukaryota</taxon>
        <taxon>Fungi</taxon>
        <taxon>Dikarya</taxon>
        <taxon>Ascomycota</taxon>
        <taxon>Saccharomycotina</taxon>
        <taxon>Saccharomycetes</taxon>
        <taxon>Phaffomycetales</taxon>
        <taxon>Wickerhamomycetaceae</taxon>
        <taxon>Wickerhamomyces</taxon>
    </lineage>
</organism>
<dbReference type="PROSITE" id="PS51257">
    <property type="entry name" value="PROKAR_LIPOPROTEIN"/>
    <property type="match status" value="1"/>
</dbReference>
<dbReference type="AlphaFoldDB" id="A0A9P8Q7R8"/>
<keyword evidence="1" id="KW-0472">Membrane</keyword>
<feature type="transmembrane region" description="Helical" evidence="1">
    <location>
        <begin position="23"/>
        <end position="42"/>
    </location>
</feature>
<reference evidence="2" key="2">
    <citation type="submission" date="2021-01" db="EMBL/GenBank/DDBJ databases">
        <authorList>
            <person name="Schikora-Tamarit M.A."/>
        </authorList>
    </citation>
    <scope>NUCLEOTIDE SEQUENCE</scope>
    <source>
        <strain evidence="2">CBS2887</strain>
    </source>
</reference>
<comment type="caution">
    <text evidence="2">The sequence shown here is derived from an EMBL/GenBank/DDBJ whole genome shotgun (WGS) entry which is preliminary data.</text>
</comment>
<evidence type="ECO:0000313" key="3">
    <source>
        <dbReference type="Proteomes" id="UP000774326"/>
    </source>
</evidence>
<dbReference type="Pfam" id="PF06522">
    <property type="entry name" value="B12D"/>
    <property type="match status" value="1"/>
</dbReference>
<gene>
    <name evidence="2" type="ORF">WICPIJ_003395</name>
</gene>
<dbReference type="Proteomes" id="UP000774326">
    <property type="component" value="Unassembled WGS sequence"/>
</dbReference>